<dbReference type="GO" id="GO:0005886">
    <property type="term" value="C:plasma membrane"/>
    <property type="evidence" value="ECO:0007669"/>
    <property type="project" value="UniProtKB-UniRule"/>
</dbReference>
<feature type="transmembrane region" description="Helical" evidence="3">
    <location>
        <begin position="83"/>
        <end position="100"/>
    </location>
</feature>
<evidence type="ECO:0000256" key="1">
    <source>
        <dbReference type="ARBA" id="ARBA00005773"/>
    </source>
</evidence>
<evidence type="ECO:0000313" key="4">
    <source>
        <dbReference type="EMBL" id="TRY75105.1"/>
    </source>
</evidence>
<dbReference type="PANTHER" id="PTHR10686:SF18">
    <property type="entry name" value="IP11787P-RELATED"/>
    <property type="match status" value="1"/>
</dbReference>
<gene>
    <name evidence="4" type="ORF">TCAL_13435</name>
</gene>
<keyword evidence="3" id="KW-0812">Transmembrane</keyword>
<keyword evidence="3" id="KW-1133">Transmembrane helix</keyword>
<feature type="transmembrane region" description="Helical" evidence="3">
    <location>
        <begin position="262"/>
        <end position="280"/>
    </location>
</feature>
<feature type="transmembrane region" description="Helical" evidence="3">
    <location>
        <begin position="333"/>
        <end position="350"/>
    </location>
</feature>
<feature type="transmembrane region" description="Helical" evidence="3">
    <location>
        <begin position="424"/>
        <end position="445"/>
    </location>
</feature>
<dbReference type="OMA" id="CYRCRPL"/>
<keyword evidence="2" id="KW-0813">Transport</keyword>
<reference evidence="4 5" key="1">
    <citation type="journal article" date="2018" name="Nat. Ecol. Evol.">
        <title>Genomic signatures of mitonuclear coevolution across populations of Tigriopus californicus.</title>
        <authorList>
            <person name="Barreto F.S."/>
            <person name="Watson E.T."/>
            <person name="Lima T.G."/>
            <person name="Willett C.S."/>
            <person name="Edmands S."/>
            <person name="Li W."/>
            <person name="Burton R.S."/>
        </authorList>
    </citation>
    <scope>NUCLEOTIDE SEQUENCE [LARGE SCALE GENOMIC DNA]</scope>
    <source>
        <strain evidence="4 5">San Diego</strain>
    </source>
</reference>
<dbReference type="PIRSF" id="PIRSF028739">
    <property type="entry name" value="Folate_carrier"/>
    <property type="match status" value="1"/>
</dbReference>
<evidence type="ECO:0000256" key="3">
    <source>
        <dbReference type="SAM" id="Phobius"/>
    </source>
</evidence>
<accession>A0A553PBP3</accession>
<feature type="transmembrane region" description="Helical" evidence="3">
    <location>
        <begin position="390"/>
        <end position="412"/>
    </location>
</feature>
<organism evidence="4 5">
    <name type="scientific">Tigriopus californicus</name>
    <name type="common">Marine copepod</name>
    <dbReference type="NCBI Taxonomy" id="6832"/>
    <lineage>
        <taxon>Eukaryota</taxon>
        <taxon>Metazoa</taxon>
        <taxon>Ecdysozoa</taxon>
        <taxon>Arthropoda</taxon>
        <taxon>Crustacea</taxon>
        <taxon>Multicrustacea</taxon>
        <taxon>Hexanauplia</taxon>
        <taxon>Copepoda</taxon>
        <taxon>Harpacticoida</taxon>
        <taxon>Harpacticidae</taxon>
        <taxon>Tigriopus</taxon>
    </lineage>
</organism>
<feature type="transmembrane region" description="Helical" evidence="3">
    <location>
        <begin position="196"/>
        <end position="215"/>
    </location>
</feature>
<dbReference type="Pfam" id="PF01770">
    <property type="entry name" value="Folate_carrier"/>
    <property type="match status" value="2"/>
</dbReference>
<dbReference type="Proteomes" id="UP000318571">
    <property type="component" value="Chromosome 2"/>
</dbReference>
<comment type="subcellular location">
    <subcellularLocation>
        <location evidence="2">Membrane</location>
        <topology evidence="2">Multi-pass membrane protein</topology>
    </subcellularLocation>
</comment>
<dbReference type="InterPro" id="IPR036259">
    <property type="entry name" value="MFS_trans_sf"/>
</dbReference>
<dbReference type="InterPro" id="IPR002666">
    <property type="entry name" value="Folate_carrier"/>
</dbReference>
<comment type="similarity">
    <text evidence="1 2">Belongs to the reduced folate carrier (RFC) transporter (TC 2.A.48) family.</text>
</comment>
<dbReference type="Gene3D" id="1.20.1250.20">
    <property type="entry name" value="MFS general substrate transporter like domains"/>
    <property type="match status" value="1"/>
</dbReference>
<keyword evidence="5" id="KW-1185">Reference proteome</keyword>
<dbReference type="EMBL" id="VCGU01000005">
    <property type="protein sequence ID" value="TRY75105.1"/>
    <property type="molecule type" value="Genomic_DNA"/>
</dbReference>
<feature type="transmembrane region" description="Helical" evidence="3">
    <location>
        <begin position="53"/>
        <end position="71"/>
    </location>
</feature>
<evidence type="ECO:0008006" key="6">
    <source>
        <dbReference type="Google" id="ProtNLM"/>
    </source>
</evidence>
<dbReference type="SUPFAM" id="SSF103473">
    <property type="entry name" value="MFS general substrate transporter"/>
    <property type="match status" value="1"/>
</dbReference>
<dbReference type="AlphaFoldDB" id="A0A553PBP3"/>
<evidence type="ECO:0000313" key="5">
    <source>
        <dbReference type="Proteomes" id="UP000318571"/>
    </source>
</evidence>
<comment type="caution">
    <text evidence="4">The sequence shown here is derived from an EMBL/GenBank/DDBJ whole genome shotgun (WGS) entry which is preliminary data.</text>
</comment>
<evidence type="ECO:0000256" key="2">
    <source>
        <dbReference type="PIRNR" id="PIRNR028739"/>
    </source>
</evidence>
<keyword evidence="2 3" id="KW-0472">Membrane</keyword>
<dbReference type="PANTHER" id="PTHR10686">
    <property type="entry name" value="FOLATE TRANSPORTER"/>
    <property type="match status" value="1"/>
</dbReference>
<protein>
    <recommendedName>
        <fullName evidence="6">Major facilitator superfamily (MFS) profile domain-containing protein</fullName>
    </recommendedName>
</protein>
<sequence length="453" mass="51271">MALKHYVGTLLILCLFGFFKELKPSEPYLTEYLTGFEYKNLTKDDVYQKVYPVWSYAYFFVLIPVFLLTDLVRYKPMIMFEGLVYVVTWVLLLWAEGVVAMQVMQFIYGMATASEVAYYTYIYAKVPKTDYMRVSSLTRFSILMGKFVSGLLSQLLDTFDVRAAAVPYIRMGKFVSGLLSQLLDTFDVVDYRELNYISLGGVSTAFILCIFLPSIKTSIYFHHKDPDNDTLQEPNGHKDRGLCFRASQLLWNHAKDSYRQNYVIKWSIWVAASTCLNFQIGNYIQPLWQEIQVDQEDSELFNGGVEAVTTLLGALIVALVGLVKFNWSKSGDYAILLISVLGAIVLAVMSQTQSIWVAYVGYILIRMSYQLLMTVASFELASHIPNDSSGLVFGLNTWVALGLQSLLTLAVADSVGLALPIRDQFVVYASLYGLVGVFFASYFLLKAYCDMKR</sequence>
<feature type="transmembrane region" description="Helical" evidence="3">
    <location>
        <begin position="356"/>
        <end position="378"/>
    </location>
</feature>
<dbReference type="GO" id="GO:0090482">
    <property type="term" value="F:vitamin transmembrane transporter activity"/>
    <property type="evidence" value="ECO:0007669"/>
    <property type="project" value="InterPro"/>
</dbReference>
<proteinExistence type="inferred from homology"/>
<name>A0A553PBP3_TIGCA</name>
<feature type="transmembrane region" description="Helical" evidence="3">
    <location>
        <begin position="300"/>
        <end position="321"/>
    </location>
</feature>